<dbReference type="Pfam" id="PF09837">
    <property type="entry name" value="DUF2064"/>
    <property type="match status" value="1"/>
</dbReference>
<dbReference type="InterPro" id="IPR018641">
    <property type="entry name" value="Trfase_1_rSAM/seldom-assoc"/>
</dbReference>
<sequence>MTVLSAEQAAVVAAASLLDTLDAVAATPASRHVVALTGDLDAATRRVELRRSLERFTVVGQRGDALGERLAAAHTDAGPGPVLQVGMDTPQVSAALLAEAAARLAEPRVDAVLGPAHDGGWWGLGVRTPELARALVEVPMSRADTGDRTLAALRALGARVELLDPLGDVDTPADAAAVAALVPGSRFASAVADVGLLVGPIVVAGEVHR</sequence>
<dbReference type="Proteomes" id="UP001164965">
    <property type="component" value="Chromosome"/>
</dbReference>
<protein>
    <submittedName>
        <fullName evidence="1">DUF2064 domain-containing protein</fullName>
    </submittedName>
</protein>
<dbReference type="EMBL" id="CP110615">
    <property type="protein sequence ID" value="UZJ26740.1"/>
    <property type="molecule type" value="Genomic_DNA"/>
</dbReference>
<name>A0ABY6P4X7_9NOCA</name>
<dbReference type="RefSeq" id="WP_265384844.1">
    <property type="nucleotide sequence ID" value="NZ_CP110615.1"/>
</dbReference>
<dbReference type="PANTHER" id="PTHR36529:SF1">
    <property type="entry name" value="GLYCOSYLTRANSFERASE"/>
    <property type="match status" value="1"/>
</dbReference>
<proteinExistence type="predicted"/>
<dbReference type="SUPFAM" id="SSF53448">
    <property type="entry name" value="Nucleotide-diphospho-sugar transferases"/>
    <property type="match status" value="1"/>
</dbReference>
<accession>A0ABY6P4X7</accession>
<dbReference type="PANTHER" id="PTHR36529">
    <property type="entry name" value="SLL1095 PROTEIN"/>
    <property type="match status" value="1"/>
</dbReference>
<evidence type="ECO:0000313" key="2">
    <source>
        <dbReference type="Proteomes" id="UP001164965"/>
    </source>
</evidence>
<gene>
    <name evidence="1" type="ORF">RHODO2019_17200</name>
</gene>
<organism evidence="1 2">
    <name type="scientific">Rhodococcus antarcticus</name>
    <dbReference type="NCBI Taxonomy" id="2987751"/>
    <lineage>
        <taxon>Bacteria</taxon>
        <taxon>Bacillati</taxon>
        <taxon>Actinomycetota</taxon>
        <taxon>Actinomycetes</taxon>
        <taxon>Mycobacteriales</taxon>
        <taxon>Nocardiaceae</taxon>
        <taxon>Rhodococcus</taxon>
    </lineage>
</organism>
<reference evidence="1" key="1">
    <citation type="submission" date="2022-10" db="EMBL/GenBank/DDBJ databases">
        <title>Rhodococcus sp.75.</title>
        <authorList>
            <person name="Sun M."/>
        </authorList>
    </citation>
    <scope>NUCLEOTIDE SEQUENCE</scope>
    <source>
        <strain evidence="1">75</strain>
    </source>
</reference>
<dbReference type="InterPro" id="IPR029044">
    <property type="entry name" value="Nucleotide-diphossugar_trans"/>
</dbReference>
<keyword evidence="2" id="KW-1185">Reference proteome</keyword>
<evidence type="ECO:0000313" key="1">
    <source>
        <dbReference type="EMBL" id="UZJ26740.1"/>
    </source>
</evidence>
<dbReference type="Gene3D" id="3.90.550.10">
    <property type="entry name" value="Spore Coat Polysaccharide Biosynthesis Protein SpsA, Chain A"/>
    <property type="match status" value="1"/>
</dbReference>